<dbReference type="Pfam" id="PF13407">
    <property type="entry name" value="Peripla_BP_4"/>
    <property type="match status" value="1"/>
</dbReference>
<dbReference type="Gene3D" id="3.40.50.2300">
    <property type="match status" value="2"/>
</dbReference>
<evidence type="ECO:0000259" key="5">
    <source>
        <dbReference type="Pfam" id="PF13407"/>
    </source>
</evidence>
<dbReference type="GO" id="GO:0030313">
    <property type="term" value="C:cell envelope"/>
    <property type="evidence" value="ECO:0007669"/>
    <property type="project" value="UniProtKB-SubCell"/>
</dbReference>
<evidence type="ECO:0000256" key="3">
    <source>
        <dbReference type="ARBA" id="ARBA00022729"/>
    </source>
</evidence>
<feature type="signal peptide" evidence="4">
    <location>
        <begin position="1"/>
        <end position="22"/>
    </location>
</feature>
<sequence>MNKLLKVASRTAVALSIATVFADSVAAKDLTLGYVVASLKIPFNVATKKGFEEAAREASVKTIVIDPEGSIPRQTAAIDELIAKGVDGIGFLPMDSVLAATYADKSLAQKVPTVSVAVQVGDSTTRSLRDVYSSLSALVTTDDVAIGERAGELATGLLPKNRPVKIAIIEGAHGYSAVPQRTQGFRAALDKAGVDYRIAGSQPTDWTPEQGAAACQKFLSDNPDLDLIFSQADPMAIGCAQALRSSGSAVKLVATGGGSLEGNEAIAKGDIDGSVCTRPELLGLNFMLKVLYEAATNPGAQKAQLVTYDSALITKETLQNCPPEW</sequence>
<protein>
    <submittedName>
        <fullName evidence="6">Sugar ABC transporter substrate-binding protein</fullName>
    </submittedName>
</protein>
<evidence type="ECO:0000313" key="6">
    <source>
        <dbReference type="EMBL" id="QND44015.1"/>
    </source>
</evidence>
<geneLocation type="plasmid" evidence="6 7">
    <name>p_1</name>
</geneLocation>
<dbReference type="AlphaFoldDB" id="A0A7G6RP33"/>
<feature type="chain" id="PRO_5028858162" evidence="4">
    <location>
        <begin position="23"/>
        <end position="325"/>
    </location>
</feature>
<dbReference type="GO" id="GO:0030246">
    <property type="term" value="F:carbohydrate binding"/>
    <property type="evidence" value="ECO:0007669"/>
    <property type="project" value="UniProtKB-ARBA"/>
</dbReference>
<dbReference type="CDD" id="cd01536">
    <property type="entry name" value="PBP1_ABC_sugar_binding-like"/>
    <property type="match status" value="1"/>
</dbReference>
<gene>
    <name evidence="6" type="ORF">HB770_34570</name>
</gene>
<dbReference type="EMBL" id="CP050552">
    <property type="protein sequence ID" value="QND44015.1"/>
    <property type="molecule type" value="Genomic_DNA"/>
</dbReference>
<accession>A0A7G6RP33</accession>
<keyword evidence="3 4" id="KW-0732">Signal</keyword>
<evidence type="ECO:0000256" key="2">
    <source>
        <dbReference type="ARBA" id="ARBA00007639"/>
    </source>
</evidence>
<evidence type="ECO:0000313" key="7">
    <source>
        <dbReference type="Proteomes" id="UP000515518"/>
    </source>
</evidence>
<feature type="domain" description="Periplasmic binding protein" evidence="5">
    <location>
        <begin position="33"/>
        <end position="283"/>
    </location>
</feature>
<evidence type="ECO:0000256" key="1">
    <source>
        <dbReference type="ARBA" id="ARBA00004196"/>
    </source>
</evidence>
<organism evidence="6 7">
    <name type="scientific">Rhizobium leguminosarum bv. viciae</name>
    <dbReference type="NCBI Taxonomy" id="387"/>
    <lineage>
        <taxon>Bacteria</taxon>
        <taxon>Pseudomonadati</taxon>
        <taxon>Pseudomonadota</taxon>
        <taxon>Alphaproteobacteria</taxon>
        <taxon>Hyphomicrobiales</taxon>
        <taxon>Rhizobiaceae</taxon>
        <taxon>Rhizobium/Agrobacterium group</taxon>
        <taxon>Rhizobium</taxon>
    </lineage>
</organism>
<evidence type="ECO:0000256" key="4">
    <source>
        <dbReference type="SAM" id="SignalP"/>
    </source>
</evidence>
<reference evidence="7" key="1">
    <citation type="journal article" date="2020" name="Mol. Plant Microbe">
        <title>Rhizobial microsymbionts of the narrowly endemic Oxytropis species growing in Kamchatka are characterized by significant genetic diversity and possess a set of genes that are associated with T3SS and T6SS secretion systems and can affect the development of symbiosis.</title>
        <authorList>
            <person name="Safronova V."/>
            <person name="Guro P."/>
            <person name="Sazanova A."/>
            <person name="Kuznetsova I."/>
            <person name="Belimov A."/>
            <person name="Yakubov V."/>
            <person name="Chirak E."/>
            <person name="Afonin A."/>
            <person name="Gogolev Y."/>
            <person name="Andronov E."/>
            <person name="Tikhonovich I."/>
        </authorList>
    </citation>
    <scope>NUCLEOTIDE SEQUENCE [LARGE SCALE GENOMIC DNA]</scope>
    <source>
        <strain evidence="7">RCAM0610</strain>
        <plasmid evidence="7">p_1</plasmid>
    </source>
</reference>
<dbReference type="SUPFAM" id="SSF53822">
    <property type="entry name" value="Periplasmic binding protein-like I"/>
    <property type="match status" value="1"/>
</dbReference>
<dbReference type="InterPro" id="IPR028082">
    <property type="entry name" value="Peripla_BP_I"/>
</dbReference>
<name>A0A7G6RP33_RHILV</name>
<dbReference type="Proteomes" id="UP000515518">
    <property type="component" value="Plasmid p_1"/>
</dbReference>
<dbReference type="PANTHER" id="PTHR46847:SF1">
    <property type="entry name" value="D-ALLOSE-BINDING PERIPLASMIC PROTEIN-RELATED"/>
    <property type="match status" value="1"/>
</dbReference>
<dbReference type="InterPro" id="IPR025997">
    <property type="entry name" value="SBP_2_dom"/>
</dbReference>
<dbReference type="PANTHER" id="PTHR46847">
    <property type="entry name" value="D-ALLOSE-BINDING PERIPLASMIC PROTEIN-RELATED"/>
    <property type="match status" value="1"/>
</dbReference>
<comment type="similarity">
    <text evidence="2">Belongs to the bacterial solute-binding protein 2 family.</text>
</comment>
<proteinExistence type="inferred from homology"/>
<keyword evidence="6" id="KW-0614">Plasmid</keyword>
<comment type="subcellular location">
    <subcellularLocation>
        <location evidence="1">Cell envelope</location>
    </subcellularLocation>
</comment>